<sequence>MACSGAAADGRRGDGGGRVHEVVRGECSECVFRGLLPAHAGRGDDGFSRATRRI</sequence>
<dbReference type="EMBL" id="JAJA02000002">
    <property type="protein sequence ID" value="KWS02340.1"/>
    <property type="molecule type" value="Genomic_DNA"/>
</dbReference>
<organism evidence="1 2">
    <name type="scientific">Lysobacter capsici AZ78</name>
    <dbReference type="NCBI Taxonomy" id="1444315"/>
    <lineage>
        <taxon>Bacteria</taxon>
        <taxon>Pseudomonadati</taxon>
        <taxon>Pseudomonadota</taxon>
        <taxon>Gammaproteobacteria</taxon>
        <taxon>Lysobacterales</taxon>
        <taxon>Lysobacteraceae</taxon>
        <taxon>Lysobacter</taxon>
    </lineage>
</organism>
<evidence type="ECO:0000313" key="2">
    <source>
        <dbReference type="Proteomes" id="UP000023435"/>
    </source>
</evidence>
<dbReference type="Proteomes" id="UP000023435">
    <property type="component" value="Unassembled WGS sequence"/>
</dbReference>
<comment type="caution">
    <text evidence="1">The sequence shown here is derived from an EMBL/GenBank/DDBJ whole genome shotgun (WGS) entry which is preliminary data.</text>
</comment>
<evidence type="ECO:0000313" key="1">
    <source>
        <dbReference type="EMBL" id="KWS02340.1"/>
    </source>
</evidence>
<keyword evidence="2" id="KW-1185">Reference proteome</keyword>
<gene>
    <name evidence="1" type="ORF">AZ78_5007</name>
</gene>
<proteinExistence type="predicted"/>
<reference evidence="1 2" key="1">
    <citation type="journal article" date="2014" name="Genome Announc.">
        <title>Draft Genome Sequence of Lysobacter capsici AZ78, a Bacterium Antagonistic to Plant-Pathogenic Oomycetes.</title>
        <authorList>
            <person name="Puopolo G."/>
            <person name="Sonego P."/>
            <person name="Engelen K."/>
            <person name="Pertot I."/>
        </authorList>
    </citation>
    <scope>NUCLEOTIDE SEQUENCE [LARGE SCALE GENOMIC DNA]</scope>
    <source>
        <strain evidence="1 2">AZ78</strain>
    </source>
</reference>
<accession>A0A108U4E3</accession>
<dbReference type="AlphaFoldDB" id="A0A108U4E3"/>
<protein>
    <submittedName>
        <fullName evidence="1">Uncharacterized protein</fullName>
    </submittedName>
</protein>
<name>A0A108U4E3_9GAMM</name>